<evidence type="ECO:0000259" key="5">
    <source>
        <dbReference type="PROSITE" id="PS50020"/>
    </source>
</evidence>
<dbReference type="AlphaFoldDB" id="A0A0R3WQQ4"/>
<feature type="domain" description="WW" evidence="5">
    <location>
        <begin position="44"/>
        <end position="71"/>
    </location>
</feature>
<evidence type="ECO:0000256" key="1">
    <source>
        <dbReference type="ARBA" id="ARBA00004123"/>
    </source>
</evidence>
<dbReference type="GO" id="GO:0010506">
    <property type="term" value="P:regulation of autophagy"/>
    <property type="evidence" value="ECO:0007669"/>
    <property type="project" value="TreeGrafter"/>
</dbReference>
<organism evidence="8">
    <name type="scientific">Hydatigena taeniaeformis</name>
    <name type="common">Feline tapeworm</name>
    <name type="synonym">Taenia taeniaeformis</name>
    <dbReference type="NCBI Taxonomy" id="6205"/>
    <lineage>
        <taxon>Eukaryota</taxon>
        <taxon>Metazoa</taxon>
        <taxon>Spiralia</taxon>
        <taxon>Lophotrochozoa</taxon>
        <taxon>Platyhelminthes</taxon>
        <taxon>Cestoda</taxon>
        <taxon>Eucestoda</taxon>
        <taxon>Cyclophyllidea</taxon>
        <taxon>Taeniidae</taxon>
        <taxon>Hydatigera</taxon>
    </lineage>
</organism>
<dbReference type="InterPro" id="IPR001202">
    <property type="entry name" value="WW_dom"/>
</dbReference>
<dbReference type="Proteomes" id="UP000274429">
    <property type="component" value="Unassembled WGS sequence"/>
</dbReference>
<proteinExistence type="predicted"/>
<dbReference type="Pfam" id="PF00397">
    <property type="entry name" value="WW"/>
    <property type="match status" value="1"/>
</dbReference>
<evidence type="ECO:0000256" key="3">
    <source>
        <dbReference type="ARBA" id="ARBA00023242"/>
    </source>
</evidence>
<feature type="region of interest" description="Disordered" evidence="4">
    <location>
        <begin position="97"/>
        <end position="129"/>
    </location>
</feature>
<accession>A0A0R3WQQ4</accession>
<dbReference type="InterPro" id="IPR038867">
    <property type="entry name" value="WAC"/>
</dbReference>
<dbReference type="PROSITE" id="PS01159">
    <property type="entry name" value="WW_DOMAIN_1"/>
    <property type="match status" value="1"/>
</dbReference>
<feature type="compositionally biased region" description="Low complexity" evidence="4">
    <location>
        <begin position="259"/>
        <end position="275"/>
    </location>
</feature>
<keyword evidence="7" id="KW-1185">Reference proteome</keyword>
<dbReference type="PANTHER" id="PTHR15911">
    <property type="entry name" value="WW DOMAIN-CONTAINING ADAPTER PROTEIN WITH COILED-COIL"/>
    <property type="match status" value="1"/>
</dbReference>
<evidence type="ECO:0000313" key="8">
    <source>
        <dbReference type="WBParaSite" id="TTAC_0000309401-mRNA-1"/>
    </source>
</evidence>
<comment type="subcellular location">
    <subcellularLocation>
        <location evidence="1">Nucleus</location>
    </subcellularLocation>
</comment>
<dbReference type="Gene3D" id="2.20.70.10">
    <property type="match status" value="1"/>
</dbReference>
<dbReference type="OrthoDB" id="10072039at2759"/>
<evidence type="ECO:0000256" key="2">
    <source>
        <dbReference type="ARBA" id="ARBA00022853"/>
    </source>
</evidence>
<reference evidence="8" key="1">
    <citation type="submission" date="2017-02" db="UniProtKB">
        <authorList>
            <consortium name="WormBaseParasite"/>
        </authorList>
    </citation>
    <scope>IDENTIFICATION</scope>
</reference>
<dbReference type="CDD" id="cd00201">
    <property type="entry name" value="WW"/>
    <property type="match status" value="1"/>
</dbReference>
<dbReference type="PANTHER" id="PTHR15911:SF6">
    <property type="entry name" value="WW DOMAIN-CONTAINING ADAPTER PROTEIN WITH COILED-COIL"/>
    <property type="match status" value="1"/>
</dbReference>
<evidence type="ECO:0000256" key="4">
    <source>
        <dbReference type="SAM" id="MobiDB-lite"/>
    </source>
</evidence>
<protein>
    <submittedName>
        <fullName evidence="8">WW domain-containing protein</fullName>
    </submittedName>
</protein>
<evidence type="ECO:0000313" key="6">
    <source>
        <dbReference type="EMBL" id="VDM21914.1"/>
    </source>
</evidence>
<gene>
    <name evidence="6" type="ORF">TTAC_LOCUS3079</name>
</gene>
<dbReference type="GO" id="GO:0000993">
    <property type="term" value="F:RNA polymerase II complex binding"/>
    <property type="evidence" value="ECO:0007669"/>
    <property type="project" value="TreeGrafter"/>
</dbReference>
<dbReference type="InterPro" id="IPR036020">
    <property type="entry name" value="WW_dom_sf"/>
</dbReference>
<sequence length="365" mass="39874">SSSHSTTIIASRIPPNDHDQPKQTSVTRGKPEWQKNTLRVCGNWSEQLSSKGKVYFYNCITEVSQWQKPLEWTLPDMTQSQTVKRSYSTLSQVERVQSRLQDGASSPKRQRYTGSKGGSDRTKVEGSSYSHIEQHNLHLVSPRKVDHSGKAAVYSFKLEFSRDVGHGSPQRVSGNVRDSFEGVKTSSSLASSTHNAISLENHASCEGDADLQSKVPSGRVPAHDDQAHAIMPPKLATILASHSTRSPLLVASSSVQVPSGDPQPSISRSSSPSLPRGEAALTLRQHSANACQRRFPHDLPVVNNGGPLLPDTLPRDSCSSKSDRRSAQIDKQSADDALYHPLWVPCVDSGGVCLAEHIRQAFSYH</sequence>
<dbReference type="GO" id="GO:0003682">
    <property type="term" value="F:chromatin binding"/>
    <property type="evidence" value="ECO:0007669"/>
    <property type="project" value="TreeGrafter"/>
</dbReference>
<evidence type="ECO:0000313" key="7">
    <source>
        <dbReference type="Proteomes" id="UP000274429"/>
    </source>
</evidence>
<feature type="compositionally biased region" description="Basic and acidic residues" evidence="4">
    <location>
        <begin position="321"/>
        <end position="332"/>
    </location>
</feature>
<dbReference type="GO" id="GO:1904263">
    <property type="term" value="P:positive regulation of TORC1 signaling"/>
    <property type="evidence" value="ECO:0007669"/>
    <property type="project" value="TreeGrafter"/>
</dbReference>
<dbReference type="GO" id="GO:0005634">
    <property type="term" value="C:nucleus"/>
    <property type="evidence" value="ECO:0007669"/>
    <property type="project" value="UniProtKB-SubCell"/>
</dbReference>
<keyword evidence="3" id="KW-0539">Nucleus</keyword>
<feature type="region of interest" description="Disordered" evidence="4">
    <location>
        <begin position="303"/>
        <end position="332"/>
    </location>
</feature>
<dbReference type="PROSITE" id="PS50020">
    <property type="entry name" value="WW_DOMAIN_2"/>
    <property type="match status" value="1"/>
</dbReference>
<dbReference type="EMBL" id="UYWX01001893">
    <property type="protein sequence ID" value="VDM21914.1"/>
    <property type="molecule type" value="Genomic_DNA"/>
</dbReference>
<dbReference type="SUPFAM" id="SSF51045">
    <property type="entry name" value="WW domain"/>
    <property type="match status" value="1"/>
</dbReference>
<dbReference type="GO" id="GO:0006325">
    <property type="term" value="P:chromatin organization"/>
    <property type="evidence" value="ECO:0007669"/>
    <property type="project" value="UniProtKB-KW"/>
</dbReference>
<dbReference type="SMART" id="SM00456">
    <property type="entry name" value="WW"/>
    <property type="match status" value="1"/>
</dbReference>
<name>A0A0R3WQQ4_HYDTA</name>
<dbReference type="WBParaSite" id="TTAC_0000309401-mRNA-1">
    <property type="protein sequence ID" value="TTAC_0000309401-mRNA-1"/>
    <property type="gene ID" value="TTAC_0000309401"/>
</dbReference>
<keyword evidence="2" id="KW-0156">Chromatin regulator</keyword>
<reference evidence="6 7" key="2">
    <citation type="submission" date="2018-11" db="EMBL/GenBank/DDBJ databases">
        <authorList>
            <consortium name="Pathogen Informatics"/>
        </authorList>
    </citation>
    <scope>NUCLEOTIDE SEQUENCE [LARGE SCALE GENOMIC DNA]</scope>
</reference>
<dbReference type="STRING" id="6205.A0A0R3WQQ4"/>
<feature type="region of interest" description="Disordered" evidence="4">
    <location>
        <begin position="1"/>
        <end position="31"/>
    </location>
</feature>
<feature type="region of interest" description="Disordered" evidence="4">
    <location>
        <begin position="251"/>
        <end position="276"/>
    </location>
</feature>